<dbReference type="AlphaFoldDB" id="A0AA45R2M7"/>
<dbReference type="SUPFAM" id="SSF48498">
    <property type="entry name" value="Tetracyclin repressor-like, C-terminal domain"/>
    <property type="match status" value="1"/>
</dbReference>
<proteinExistence type="predicted"/>
<dbReference type="PROSITE" id="PS50977">
    <property type="entry name" value="HTH_TETR_2"/>
    <property type="match status" value="1"/>
</dbReference>
<keyword evidence="3" id="KW-0804">Transcription</keyword>
<dbReference type="GO" id="GO:0003700">
    <property type="term" value="F:DNA-binding transcription factor activity"/>
    <property type="evidence" value="ECO:0007669"/>
    <property type="project" value="TreeGrafter"/>
</dbReference>
<keyword evidence="1" id="KW-0805">Transcription regulation</keyword>
<dbReference type="InterPro" id="IPR009057">
    <property type="entry name" value="Homeodomain-like_sf"/>
</dbReference>
<feature type="domain" description="HTH tetR-type" evidence="5">
    <location>
        <begin position="14"/>
        <end position="73"/>
    </location>
</feature>
<gene>
    <name evidence="6" type="ORF">KCV87_24890</name>
</gene>
<sequence length="189" mass="20167">MAEVGGRRLRADAQRNVDRIVAAAQEVFRRDGAGASLEEIARRAGVGSATLHRHFPGRQALLESVFRDRLEALCARADEHAAGLAPGDALLAWLRDFVEYASTSRGLVAALLPEPEDCGRQDGCGGRITSALEGLLRRAREAGAVRDGVRGDDVLAMVNGISLVTELRGDDGQAERLLDLAIDGMRGGR</sequence>
<dbReference type="SUPFAM" id="SSF46689">
    <property type="entry name" value="Homeodomain-like"/>
    <property type="match status" value="1"/>
</dbReference>
<dbReference type="InterPro" id="IPR036271">
    <property type="entry name" value="Tet_transcr_reg_TetR-rel_C_sf"/>
</dbReference>
<dbReference type="GO" id="GO:0000976">
    <property type="term" value="F:transcription cis-regulatory region binding"/>
    <property type="evidence" value="ECO:0007669"/>
    <property type="project" value="TreeGrafter"/>
</dbReference>
<dbReference type="InterPro" id="IPR050109">
    <property type="entry name" value="HTH-type_TetR-like_transc_reg"/>
</dbReference>
<dbReference type="InterPro" id="IPR001647">
    <property type="entry name" value="HTH_TetR"/>
</dbReference>
<organism evidence="6 7">
    <name type="scientific">Actinosynnema pretiosum subsp. pretiosum</name>
    <dbReference type="NCBI Taxonomy" id="103721"/>
    <lineage>
        <taxon>Bacteria</taxon>
        <taxon>Bacillati</taxon>
        <taxon>Actinomycetota</taxon>
        <taxon>Actinomycetes</taxon>
        <taxon>Pseudonocardiales</taxon>
        <taxon>Pseudonocardiaceae</taxon>
        <taxon>Actinosynnema</taxon>
    </lineage>
</organism>
<keyword evidence="2 4" id="KW-0238">DNA-binding</keyword>
<evidence type="ECO:0000256" key="1">
    <source>
        <dbReference type="ARBA" id="ARBA00023015"/>
    </source>
</evidence>
<evidence type="ECO:0000259" key="5">
    <source>
        <dbReference type="PROSITE" id="PS50977"/>
    </source>
</evidence>
<dbReference type="InterPro" id="IPR049445">
    <property type="entry name" value="TetR_SbtR-like_C"/>
</dbReference>
<evidence type="ECO:0000256" key="3">
    <source>
        <dbReference type="ARBA" id="ARBA00023163"/>
    </source>
</evidence>
<protein>
    <submittedName>
        <fullName evidence="6">TetR/AcrR family transcriptional regulator</fullName>
    </submittedName>
</protein>
<dbReference type="EMBL" id="CP073249">
    <property type="protein sequence ID" value="QUF02670.1"/>
    <property type="molecule type" value="Genomic_DNA"/>
</dbReference>
<dbReference type="Pfam" id="PF00440">
    <property type="entry name" value="TetR_N"/>
    <property type="match status" value="1"/>
</dbReference>
<dbReference type="Gene3D" id="1.10.357.10">
    <property type="entry name" value="Tetracycline Repressor, domain 2"/>
    <property type="match status" value="1"/>
</dbReference>
<dbReference type="Proteomes" id="UP000677152">
    <property type="component" value="Chromosome"/>
</dbReference>
<dbReference type="PANTHER" id="PTHR30055">
    <property type="entry name" value="HTH-TYPE TRANSCRIPTIONAL REGULATOR RUTR"/>
    <property type="match status" value="1"/>
</dbReference>
<accession>A0AA45R2M7</accession>
<evidence type="ECO:0000256" key="4">
    <source>
        <dbReference type="PROSITE-ProRule" id="PRU00335"/>
    </source>
</evidence>
<evidence type="ECO:0000256" key="2">
    <source>
        <dbReference type="ARBA" id="ARBA00023125"/>
    </source>
</evidence>
<feature type="DNA-binding region" description="H-T-H motif" evidence="4">
    <location>
        <begin position="36"/>
        <end position="55"/>
    </location>
</feature>
<evidence type="ECO:0000313" key="7">
    <source>
        <dbReference type="Proteomes" id="UP000677152"/>
    </source>
</evidence>
<dbReference type="PRINTS" id="PR00455">
    <property type="entry name" value="HTHTETR"/>
</dbReference>
<evidence type="ECO:0000313" key="6">
    <source>
        <dbReference type="EMBL" id="QUF02670.1"/>
    </source>
</evidence>
<dbReference type="Pfam" id="PF21597">
    <property type="entry name" value="TetR_C_43"/>
    <property type="match status" value="1"/>
</dbReference>
<dbReference type="PANTHER" id="PTHR30055:SF234">
    <property type="entry name" value="HTH-TYPE TRANSCRIPTIONAL REGULATOR BETI"/>
    <property type="match status" value="1"/>
</dbReference>
<name>A0AA45R2M7_9PSEU</name>
<reference evidence="6" key="1">
    <citation type="submission" date="2021-04" db="EMBL/GenBank/DDBJ databases">
        <title>Genomic sequence of Actinosynnema pretiosum subsp. pretiosum ATCC 31280 (C-14919).</title>
        <authorList>
            <person name="Bai L."/>
            <person name="Wang X."/>
            <person name="Xiao Y."/>
        </authorList>
    </citation>
    <scope>NUCLEOTIDE SEQUENCE</scope>
    <source>
        <strain evidence="6">ATCC 31280</strain>
    </source>
</reference>